<proteinExistence type="inferred from homology"/>
<comment type="caution">
    <text evidence="15">The sequence shown here is derived from an EMBL/GenBank/DDBJ whole genome shotgun (WGS) entry which is preliminary data.</text>
</comment>
<feature type="transmembrane region" description="Helical" evidence="12">
    <location>
        <begin position="343"/>
        <end position="365"/>
    </location>
</feature>
<keyword evidence="8" id="KW-0249">Electron transport</keyword>
<dbReference type="PANTHER" id="PTHR10811">
    <property type="entry name" value="FRINGE-RELATED"/>
    <property type="match status" value="1"/>
</dbReference>
<feature type="transmembrane region" description="Helical" evidence="12">
    <location>
        <begin position="279"/>
        <end position="298"/>
    </location>
</feature>
<gene>
    <name evidence="15" type="ORF">DGYR_LOCUS7324</name>
</gene>
<sequence length="665" mass="74894">MTQLSPLSRFGIVLFIKQAGDIEKECGTTIGCYREPDDCSDEFKCDAMITWKDNGDLVDFSMSAKTDYVALGLSKDKKMGDDSILACLKISGSNPRVEISYSKGQSTPETISNYNGITSVKTEVEDSRVRCSFSRNKAQFGSQVFNISAGTEYHLFVARGSVSDSKLTYHGDNKKITDKVDLTTKKNTGGSNAAPGRVKAHAALMTLAWAFFIPCGVFIARYYKDYIGNKDCKGVKLWFWLHRIFVLSGVLLSSIAFILIFVEVGGYSSPATSFTKAHPIVGIIVMSFAVINPIMGMLRPGLDSQHRSTFVTCHTIVGYLSYSLGFFVMMVGTRLGKINMPKWMLWVYFGHCMFYIALSILMRIADYATASHNKKITGSENVDMKEKGNGMNEKEQQAYPNGQTNCNQTNCSANLPKWLVIFRHTLFSLLFSGNIVAVFTDDNDEIFEKTGLRSIKTNCDNLHSRSALCCKMSYEFDAFLKSNKKWWCHVDDDTYVNVKALKELLSRYEPSRDWYIGRPSTSHPLEIDRDRKPFHFWFATGGAGFCISRSLALKIEPYAGGGKLRSECERIHLPDDCVIGYIIYDFTNSKLTKIKRFHSHLEGLWRYQEGALNNEITVSYSNPKGDGTFSNTINVRGFTYAKDPTRFLSLHCHLYKKCEYPDAFP</sequence>
<keyword evidence="4" id="KW-0328">Glycosyltransferase</keyword>
<keyword evidence="3" id="KW-0813">Transport</keyword>
<dbReference type="InterPro" id="IPR006593">
    <property type="entry name" value="Cyt_b561/ferric_Rdtase_TM"/>
</dbReference>
<evidence type="ECO:0000256" key="7">
    <source>
        <dbReference type="ARBA" id="ARBA00022968"/>
    </source>
</evidence>
<evidence type="ECO:0000259" key="14">
    <source>
        <dbReference type="PROSITE" id="PS50939"/>
    </source>
</evidence>
<dbReference type="Pfam" id="PF03351">
    <property type="entry name" value="DOMON"/>
    <property type="match status" value="1"/>
</dbReference>
<dbReference type="InterPro" id="IPR005018">
    <property type="entry name" value="DOMON_domain"/>
</dbReference>
<dbReference type="Pfam" id="PF02434">
    <property type="entry name" value="Fringe"/>
    <property type="match status" value="1"/>
</dbReference>
<dbReference type="SMART" id="SM00665">
    <property type="entry name" value="B561"/>
    <property type="match status" value="1"/>
</dbReference>
<name>A0A7I8VRY3_9ANNE</name>
<evidence type="ECO:0000256" key="5">
    <source>
        <dbReference type="ARBA" id="ARBA00022679"/>
    </source>
</evidence>
<evidence type="ECO:0000256" key="12">
    <source>
        <dbReference type="SAM" id="Phobius"/>
    </source>
</evidence>
<keyword evidence="16" id="KW-1185">Reference proteome</keyword>
<dbReference type="SMART" id="SM00664">
    <property type="entry name" value="DoH"/>
    <property type="match status" value="1"/>
</dbReference>
<evidence type="ECO:0000259" key="13">
    <source>
        <dbReference type="PROSITE" id="PS50836"/>
    </source>
</evidence>
<keyword evidence="5" id="KW-0808">Transferase</keyword>
<feature type="transmembrane region" description="Helical" evidence="12">
    <location>
        <begin position="310"/>
        <end position="331"/>
    </location>
</feature>
<dbReference type="PROSITE" id="PS50836">
    <property type="entry name" value="DOMON"/>
    <property type="match status" value="1"/>
</dbReference>
<keyword evidence="6 12" id="KW-0812">Transmembrane</keyword>
<dbReference type="EMBL" id="CAJFCJ010000009">
    <property type="protein sequence ID" value="CAD5119030.1"/>
    <property type="molecule type" value="Genomic_DNA"/>
</dbReference>
<evidence type="ECO:0000256" key="8">
    <source>
        <dbReference type="ARBA" id="ARBA00022982"/>
    </source>
</evidence>
<keyword evidence="7" id="KW-0735">Signal-anchor</keyword>
<reference evidence="15 16" key="1">
    <citation type="submission" date="2020-08" db="EMBL/GenBank/DDBJ databases">
        <authorList>
            <person name="Hejnol A."/>
        </authorList>
    </citation>
    <scope>NUCLEOTIDE SEQUENCE [LARGE SCALE GENOMIC DNA]</scope>
</reference>
<organism evidence="15 16">
    <name type="scientific">Dimorphilus gyrociliatus</name>
    <dbReference type="NCBI Taxonomy" id="2664684"/>
    <lineage>
        <taxon>Eukaryota</taxon>
        <taxon>Metazoa</taxon>
        <taxon>Spiralia</taxon>
        <taxon>Lophotrochozoa</taxon>
        <taxon>Annelida</taxon>
        <taxon>Polychaeta</taxon>
        <taxon>Polychaeta incertae sedis</taxon>
        <taxon>Dinophilidae</taxon>
        <taxon>Dimorphilus</taxon>
    </lineage>
</organism>
<accession>A0A7I8VRY3</accession>
<comment type="similarity">
    <text evidence="2">Belongs to the glycosyltransferase 31 family.</text>
</comment>
<evidence type="ECO:0000256" key="4">
    <source>
        <dbReference type="ARBA" id="ARBA00022676"/>
    </source>
</evidence>
<feature type="domain" description="DOMON" evidence="13">
    <location>
        <begin position="45"/>
        <end position="160"/>
    </location>
</feature>
<comment type="subcellular location">
    <subcellularLocation>
        <location evidence="11">Endomembrane system</location>
        <topology evidence="11">Single-pass membrane protein</topology>
    </subcellularLocation>
    <subcellularLocation>
        <location evidence="1">Membrane</location>
        <topology evidence="1">Single-pass type II membrane protein</topology>
    </subcellularLocation>
</comment>
<dbReference type="PROSITE" id="PS50939">
    <property type="entry name" value="CYTOCHROME_B561"/>
    <property type="match status" value="1"/>
</dbReference>
<keyword evidence="10 12" id="KW-0472">Membrane</keyword>
<dbReference type="Gene3D" id="1.20.120.1770">
    <property type="match status" value="1"/>
</dbReference>
<evidence type="ECO:0000256" key="11">
    <source>
        <dbReference type="ARBA" id="ARBA00037847"/>
    </source>
</evidence>
<evidence type="ECO:0000256" key="3">
    <source>
        <dbReference type="ARBA" id="ARBA00022448"/>
    </source>
</evidence>
<evidence type="ECO:0000313" key="16">
    <source>
        <dbReference type="Proteomes" id="UP000549394"/>
    </source>
</evidence>
<feature type="transmembrane region" description="Helical" evidence="12">
    <location>
        <begin position="244"/>
        <end position="267"/>
    </location>
</feature>
<dbReference type="GO" id="GO:0012505">
    <property type="term" value="C:endomembrane system"/>
    <property type="evidence" value="ECO:0007669"/>
    <property type="project" value="UniProtKB-SubCell"/>
</dbReference>
<evidence type="ECO:0000256" key="9">
    <source>
        <dbReference type="ARBA" id="ARBA00022989"/>
    </source>
</evidence>
<dbReference type="GO" id="GO:0016020">
    <property type="term" value="C:membrane"/>
    <property type="evidence" value="ECO:0007669"/>
    <property type="project" value="UniProtKB-SubCell"/>
</dbReference>
<dbReference type="CDD" id="cd08760">
    <property type="entry name" value="Cyt_b561_FRRS1_like"/>
    <property type="match status" value="1"/>
</dbReference>
<dbReference type="GO" id="GO:0016757">
    <property type="term" value="F:glycosyltransferase activity"/>
    <property type="evidence" value="ECO:0007669"/>
    <property type="project" value="UniProtKB-KW"/>
</dbReference>
<dbReference type="Proteomes" id="UP000549394">
    <property type="component" value="Unassembled WGS sequence"/>
</dbReference>
<keyword evidence="9 12" id="KW-1133">Transmembrane helix</keyword>
<dbReference type="InterPro" id="IPR003378">
    <property type="entry name" value="Fringe-like_glycosylTrfase"/>
</dbReference>
<protein>
    <submittedName>
        <fullName evidence="15">DgyrCDS7680</fullName>
    </submittedName>
</protein>
<feature type="transmembrane region" description="Helical" evidence="12">
    <location>
        <begin position="202"/>
        <end position="223"/>
    </location>
</feature>
<feature type="domain" description="Cytochrome b561" evidence="14">
    <location>
        <begin position="164"/>
        <end position="372"/>
    </location>
</feature>
<evidence type="ECO:0000313" key="15">
    <source>
        <dbReference type="EMBL" id="CAD5119030.1"/>
    </source>
</evidence>
<dbReference type="CDD" id="cd09628">
    <property type="entry name" value="DOMON_SDR_2_like"/>
    <property type="match status" value="1"/>
</dbReference>
<evidence type="ECO:0000256" key="2">
    <source>
        <dbReference type="ARBA" id="ARBA00008661"/>
    </source>
</evidence>
<dbReference type="AlphaFoldDB" id="A0A7I8VRY3"/>
<evidence type="ECO:0000256" key="1">
    <source>
        <dbReference type="ARBA" id="ARBA00004606"/>
    </source>
</evidence>
<evidence type="ECO:0000256" key="6">
    <source>
        <dbReference type="ARBA" id="ARBA00022692"/>
    </source>
</evidence>
<evidence type="ECO:0000256" key="10">
    <source>
        <dbReference type="ARBA" id="ARBA00023136"/>
    </source>
</evidence>
<dbReference type="OrthoDB" id="8959630at2759"/>
<dbReference type="Gene3D" id="3.90.550.50">
    <property type="match status" value="1"/>
</dbReference>